<dbReference type="RefSeq" id="WP_248734922.1">
    <property type="nucleotide sequence ID" value="NZ_CALBWS010000008.1"/>
</dbReference>
<dbReference type="EMBL" id="CALBWS010000008">
    <property type="protein sequence ID" value="CAH2714608.1"/>
    <property type="molecule type" value="Genomic_DNA"/>
</dbReference>
<dbReference type="PANTHER" id="PTHR30204:SF96">
    <property type="entry name" value="CHROMOSOME-ANCHORING PROTEIN RACA"/>
    <property type="match status" value="1"/>
</dbReference>
<dbReference type="Gene3D" id="3.20.80.10">
    <property type="entry name" value="Regulatory factor, effector binding domain"/>
    <property type="match status" value="1"/>
</dbReference>
<feature type="domain" description="HTH merR-type" evidence="2">
    <location>
        <begin position="5"/>
        <end position="75"/>
    </location>
</feature>
<dbReference type="InterPro" id="IPR011256">
    <property type="entry name" value="Reg_factor_effector_dom_sf"/>
</dbReference>
<keyword evidence="1" id="KW-0238">DNA-binding</keyword>
<dbReference type="InterPro" id="IPR000551">
    <property type="entry name" value="MerR-type_HTH_dom"/>
</dbReference>
<comment type="caution">
    <text evidence="3">The sequence shown here is derived from an EMBL/GenBank/DDBJ whole genome shotgun (WGS) entry which is preliminary data.</text>
</comment>
<dbReference type="PROSITE" id="PS50937">
    <property type="entry name" value="HTH_MERR_2"/>
    <property type="match status" value="1"/>
</dbReference>
<dbReference type="CDD" id="cd01107">
    <property type="entry name" value="HTH_BmrR"/>
    <property type="match status" value="1"/>
</dbReference>
<dbReference type="Pfam" id="PF13411">
    <property type="entry name" value="MerR_1"/>
    <property type="match status" value="1"/>
</dbReference>
<proteinExistence type="predicted"/>
<gene>
    <name evidence="3" type="primary">bmrR</name>
    <name evidence="3" type="ORF">BACCIP111895_01780</name>
</gene>
<dbReference type="InterPro" id="IPR047057">
    <property type="entry name" value="MerR_fam"/>
</dbReference>
<keyword evidence="4" id="KW-1185">Reference proteome</keyword>
<protein>
    <submittedName>
        <fullName evidence="3">Multidrug-efflux transporter 1 regulator</fullName>
    </submittedName>
</protein>
<dbReference type="Gene3D" id="1.10.1660.10">
    <property type="match status" value="1"/>
</dbReference>
<dbReference type="SUPFAM" id="SSF55136">
    <property type="entry name" value="Probable bacterial effector-binding domain"/>
    <property type="match status" value="1"/>
</dbReference>
<reference evidence="3" key="1">
    <citation type="submission" date="2022-04" db="EMBL/GenBank/DDBJ databases">
        <authorList>
            <person name="Criscuolo A."/>
        </authorList>
    </citation>
    <scope>NUCLEOTIDE SEQUENCE</scope>
    <source>
        <strain evidence="3">CIP111895</strain>
    </source>
</reference>
<dbReference type="PROSITE" id="PS00552">
    <property type="entry name" value="HTH_MERR_1"/>
    <property type="match status" value="1"/>
</dbReference>
<evidence type="ECO:0000313" key="3">
    <source>
        <dbReference type="EMBL" id="CAH2714608.1"/>
    </source>
</evidence>
<dbReference type="SMART" id="SM00422">
    <property type="entry name" value="HTH_MERR"/>
    <property type="match status" value="1"/>
</dbReference>
<dbReference type="PANTHER" id="PTHR30204">
    <property type="entry name" value="REDOX-CYCLING DRUG-SENSING TRANSCRIPTIONAL ACTIVATOR SOXR"/>
    <property type="match status" value="1"/>
</dbReference>
<organism evidence="3 4">
    <name type="scientific">Neobacillus rhizosphaerae</name>
    <dbReference type="NCBI Taxonomy" id="2880965"/>
    <lineage>
        <taxon>Bacteria</taxon>
        <taxon>Bacillati</taxon>
        <taxon>Bacillota</taxon>
        <taxon>Bacilli</taxon>
        <taxon>Bacillales</taxon>
        <taxon>Bacillaceae</taxon>
        <taxon>Neobacillus</taxon>
    </lineage>
</organism>
<dbReference type="Gene3D" id="1.20.5.490">
    <property type="entry name" value="Single helix bin"/>
    <property type="match status" value="1"/>
</dbReference>
<sequence length="289" mass="33707">MKEKLYTTGEVSKLVNISIKALRYYDKINLFKPAYIDPDTNYRYYKDSQIYLLDLIKSLKYIGTPLEEMKKVQGLKRDDFFAFLTVQEKNVRKKINFLLEIEQIIANAKKGLQRQKEYPALGEVFLSYEEEIQIIQTKAEGIDPKNILHASYSKLKKFAASTEGFRNNGYGAIFSYQPYSHIDEVTYQYLFTPVLSNKQISLLKQDTEVAKIPQGKYVCITFNSLSTEDYFLNLQKLINYVAVHQLTVISDIYESLIYVHNSPNQQEEFLIEMRMRVTEATNKGKLNKE</sequence>
<evidence type="ECO:0000259" key="2">
    <source>
        <dbReference type="PROSITE" id="PS50937"/>
    </source>
</evidence>
<evidence type="ECO:0000256" key="1">
    <source>
        <dbReference type="ARBA" id="ARBA00023125"/>
    </source>
</evidence>
<dbReference type="Proteomes" id="UP000838308">
    <property type="component" value="Unassembled WGS sequence"/>
</dbReference>
<dbReference type="InterPro" id="IPR009061">
    <property type="entry name" value="DNA-bd_dom_put_sf"/>
</dbReference>
<dbReference type="SUPFAM" id="SSF46955">
    <property type="entry name" value="Putative DNA-binding domain"/>
    <property type="match status" value="1"/>
</dbReference>
<name>A0ABM9EPR8_9BACI</name>
<accession>A0ABM9EPR8</accession>
<evidence type="ECO:0000313" key="4">
    <source>
        <dbReference type="Proteomes" id="UP000838308"/>
    </source>
</evidence>